<evidence type="ECO:0000313" key="6">
    <source>
        <dbReference type="Proteomes" id="UP000654075"/>
    </source>
</evidence>
<feature type="domain" description="Glycosyltransferase 61 catalytic" evidence="4">
    <location>
        <begin position="352"/>
        <end position="455"/>
    </location>
</feature>
<protein>
    <recommendedName>
        <fullName evidence="4">Glycosyltransferase 61 catalytic domain-containing protein</fullName>
    </recommendedName>
</protein>
<evidence type="ECO:0000313" key="5">
    <source>
        <dbReference type="EMBL" id="CAE8584898.1"/>
    </source>
</evidence>
<organism evidence="5 6">
    <name type="scientific">Polarella glacialis</name>
    <name type="common">Dinoflagellate</name>
    <dbReference type="NCBI Taxonomy" id="89957"/>
    <lineage>
        <taxon>Eukaryota</taxon>
        <taxon>Sar</taxon>
        <taxon>Alveolata</taxon>
        <taxon>Dinophyceae</taxon>
        <taxon>Suessiales</taxon>
        <taxon>Suessiaceae</taxon>
        <taxon>Polarella</taxon>
    </lineage>
</organism>
<keyword evidence="2" id="KW-0808">Transferase</keyword>
<gene>
    <name evidence="5" type="ORF">PGLA1383_LOCUS3820</name>
</gene>
<dbReference type="PANTHER" id="PTHR20961">
    <property type="entry name" value="GLYCOSYLTRANSFERASE"/>
    <property type="match status" value="1"/>
</dbReference>
<name>A0A813D8W3_POLGL</name>
<keyword evidence="6" id="KW-1185">Reference proteome</keyword>
<dbReference type="InterPro" id="IPR049625">
    <property type="entry name" value="Glyco_transf_61_cat"/>
</dbReference>
<dbReference type="EMBL" id="CAJNNV010001376">
    <property type="protein sequence ID" value="CAE8584898.1"/>
    <property type="molecule type" value="Genomic_DNA"/>
</dbReference>
<evidence type="ECO:0000256" key="2">
    <source>
        <dbReference type="ARBA" id="ARBA00022679"/>
    </source>
</evidence>
<evidence type="ECO:0000256" key="1">
    <source>
        <dbReference type="ARBA" id="ARBA00022676"/>
    </source>
</evidence>
<dbReference type="Proteomes" id="UP000654075">
    <property type="component" value="Unassembled WGS sequence"/>
</dbReference>
<accession>A0A813D8W3</accession>
<dbReference type="GO" id="GO:0016757">
    <property type="term" value="F:glycosyltransferase activity"/>
    <property type="evidence" value="ECO:0007669"/>
    <property type="project" value="UniProtKB-KW"/>
</dbReference>
<keyword evidence="1" id="KW-0328">Glycosyltransferase</keyword>
<evidence type="ECO:0000259" key="4">
    <source>
        <dbReference type="Pfam" id="PF04577"/>
    </source>
</evidence>
<evidence type="ECO:0000256" key="3">
    <source>
        <dbReference type="ARBA" id="ARBA00023180"/>
    </source>
</evidence>
<dbReference type="AlphaFoldDB" id="A0A813D8W3"/>
<proteinExistence type="predicted"/>
<reference evidence="5" key="1">
    <citation type="submission" date="2021-02" db="EMBL/GenBank/DDBJ databases">
        <authorList>
            <person name="Dougan E. K."/>
            <person name="Rhodes N."/>
            <person name="Thang M."/>
            <person name="Chan C."/>
        </authorList>
    </citation>
    <scope>NUCLEOTIDE SEQUENCE</scope>
</reference>
<dbReference type="OrthoDB" id="430385at2759"/>
<dbReference type="Pfam" id="PF04577">
    <property type="entry name" value="Glyco_transf_61"/>
    <property type="match status" value="1"/>
</dbReference>
<comment type="caution">
    <text evidence="5">The sequence shown here is derived from an EMBL/GenBank/DDBJ whole genome shotgun (WGS) entry which is preliminary data.</text>
</comment>
<dbReference type="InterPro" id="IPR007657">
    <property type="entry name" value="Glycosyltransferase_61"/>
</dbReference>
<keyword evidence="3" id="KW-0325">Glycoprotein</keyword>
<sequence>MSYLWADAGRVQEGSQLCDEASASAPEDPSIPFDCAQSLVLLLPPAEELEAVDDALCFQGPSQCTDGSSFHWTIHIEPKFERAQLAAFKSWRGGPVPLPEVNASKDVRRSLVHWVEPLRDALPMCSNGANAIRAWNIATSSGNSEDSVEELTSGGEAYGKRTPETFGGPFSWAGQRYAERGVSITTLRDVMLSGNEGVITRGCDVFVPYYDVQVPWHENLPRSVAPEGRVEWLQSALWLLVMFPANFFSFLVDELARLSVWLTVRKQRVPLLVPADRGKLKSFMYDWFDLLGGFDVVPYDVRPHFMGPERVAEPRFMVHELHVVDWHDPPGVPRRGDLFLLPPRWALQQLRYLVVGQATGFGTEERAAASRTLLWIRRATATTRRVANEGELITALERVLASLPERWRIKIFSDVQPAPTAFDAVQLFRSADLAIGVHGSGQANLIFCRPGTGVIDINLPEPHSQYTAHNSYALGLRYRLVMMSGVALHQSVNMTVPVDDVLDALRSLLAGSP</sequence>